<dbReference type="InterPro" id="IPR051916">
    <property type="entry name" value="GPI-anchor_lipid_remodeler"/>
</dbReference>
<feature type="domain" description="Endonuclease/exonuclease/phosphatase" evidence="1">
    <location>
        <begin position="6"/>
        <end position="215"/>
    </location>
</feature>
<comment type="caution">
    <text evidence="2">The sequence shown here is derived from an EMBL/GenBank/DDBJ whole genome shotgun (WGS) entry which is preliminary data.</text>
</comment>
<dbReference type="eggNOG" id="COG3568">
    <property type="taxonomic scope" value="Bacteria"/>
</dbReference>
<dbReference type="GO" id="GO:0006506">
    <property type="term" value="P:GPI anchor biosynthetic process"/>
    <property type="evidence" value="ECO:0007669"/>
    <property type="project" value="TreeGrafter"/>
</dbReference>
<reference evidence="2 3" key="1">
    <citation type="journal article" date="2014" name="Antonie Van Leeuwenhoek">
        <title>Roseivivax atlanticus sp. nov., isolated from surface seawater of the Atlantic Ocean.</title>
        <authorList>
            <person name="Li G."/>
            <person name="Lai Q."/>
            <person name="Liu X."/>
            <person name="Sun F."/>
            <person name="Shao Z."/>
        </authorList>
    </citation>
    <scope>NUCLEOTIDE SEQUENCE [LARGE SCALE GENOMIC DNA]</scope>
    <source>
        <strain evidence="2 3">22II-s10s</strain>
    </source>
</reference>
<gene>
    <name evidence="2" type="ORF">ATO8_19029</name>
</gene>
<keyword evidence="3" id="KW-1185">Reference proteome</keyword>
<dbReference type="SUPFAM" id="SSF56219">
    <property type="entry name" value="DNase I-like"/>
    <property type="match status" value="1"/>
</dbReference>
<proteinExistence type="predicted"/>
<dbReference type="EMBL" id="AQQW01000017">
    <property type="protein sequence ID" value="ETW11032.1"/>
    <property type="molecule type" value="Genomic_DNA"/>
</dbReference>
<dbReference type="PANTHER" id="PTHR14859">
    <property type="entry name" value="CALCOFLUOR WHITE HYPERSENSITIVE PROTEIN PRECURSOR"/>
    <property type="match status" value="1"/>
</dbReference>
<evidence type="ECO:0000313" key="3">
    <source>
        <dbReference type="Proteomes" id="UP000019063"/>
    </source>
</evidence>
<dbReference type="Pfam" id="PF03372">
    <property type="entry name" value="Exo_endo_phos"/>
    <property type="match status" value="1"/>
</dbReference>
<dbReference type="InterPro" id="IPR005135">
    <property type="entry name" value="Endo/exonuclease/phosphatase"/>
</dbReference>
<evidence type="ECO:0000259" key="1">
    <source>
        <dbReference type="Pfam" id="PF03372"/>
    </source>
</evidence>
<dbReference type="Proteomes" id="UP000019063">
    <property type="component" value="Unassembled WGS sequence"/>
</dbReference>
<dbReference type="PANTHER" id="PTHR14859:SF1">
    <property type="entry name" value="PGAP2-INTERACTING PROTEIN"/>
    <property type="match status" value="1"/>
</dbReference>
<accession>W4HE32</accession>
<evidence type="ECO:0000313" key="2">
    <source>
        <dbReference type="EMBL" id="ETW11032.1"/>
    </source>
</evidence>
<dbReference type="STRING" id="1379903.ATO8_19029"/>
<organism evidence="2 3">
    <name type="scientific">Roseivivax marinus</name>
    <dbReference type="NCBI Taxonomy" id="1379903"/>
    <lineage>
        <taxon>Bacteria</taxon>
        <taxon>Pseudomonadati</taxon>
        <taxon>Pseudomonadota</taxon>
        <taxon>Alphaproteobacteria</taxon>
        <taxon>Rhodobacterales</taxon>
        <taxon>Roseobacteraceae</taxon>
        <taxon>Roseivivax</taxon>
    </lineage>
</organism>
<keyword evidence="2" id="KW-0378">Hydrolase</keyword>
<sequence length="230" mass="25438">MGVRVASYNVRKALGIDRRRSPERILSVINEIDADVVLLQEADHRLGPRRTALPRSLIERETDYAVADFARNDVSLGWHGNAILVRRGLPITATEHFDLPGLEPRGAVMVGVGELHVVGTHLGLIRRWRQLQMSAILEHLGDRVETCLIGGDFNEWSRRAGFEPWIDDLTLVTPGPSYHSARPIGTLDRFAHGARIEVSQTGIVRHGAALRASDHLPVWCEAHGVEIAPG</sequence>
<protein>
    <submittedName>
        <fullName evidence="2">Metal-dependent hydrolase</fullName>
    </submittedName>
</protein>
<dbReference type="InterPro" id="IPR036691">
    <property type="entry name" value="Endo/exonu/phosph_ase_sf"/>
</dbReference>
<dbReference type="RefSeq" id="WP_043846893.1">
    <property type="nucleotide sequence ID" value="NZ_AQQW01000017.1"/>
</dbReference>
<dbReference type="GO" id="GO:0016020">
    <property type="term" value="C:membrane"/>
    <property type="evidence" value="ECO:0007669"/>
    <property type="project" value="GOC"/>
</dbReference>
<dbReference type="GO" id="GO:0016787">
    <property type="term" value="F:hydrolase activity"/>
    <property type="evidence" value="ECO:0007669"/>
    <property type="project" value="UniProtKB-KW"/>
</dbReference>
<dbReference type="AlphaFoldDB" id="W4HE32"/>
<name>W4HE32_9RHOB</name>
<dbReference type="PATRIC" id="fig|1317118.6.peg.3902"/>
<dbReference type="Gene3D" id="3.60.10.10">
    <property type="entry name" value="Endonuclease/exonuclease/phosphatase"/>
    <property type="match status" value="1"/>
</dbReference>